<keyword evidence="2" id="KW-0813">Transport</keyword>
<evidence type="ECO:0000256" key="5">
    <source>
        <dbReference type="ARBA" id="ARBA00022692"/>
    </source>
</evidence>
<evidence type="ECO:0000256" key="9">
    <source>
        <dbReference type="SAM" id="Phobius"/>
    </source>
</evidence>
<comment type="subcellular location">
    <subcellularLocation>
        <location evidence="1">Cell inner membrane</location>
        <topology evidence="1">Multi-pass membrane protein</topology>
    </subcellularLocation>
</comment>
<feature type="transmembrane region" description="Helical" evidence="9">
    <location>
        <begin position="47"/>
        <end position="65"/>
    </location>
</feature>
<comment type="similarity">
    <text evidence="8">Belongs to the TRAP transporter small permease family.</text>
</comment>
<feature type="domain" description="Tripartite ATP-independent periplasmic transporters DctQ component" evidence="10">
    <location>
        <begin position="22"/>
        <end position="152"/>
    </location>
</feature>
<evidence type="ECO:0000313" key="12">
    <source>
        <dbReference type="Proteomes" id="UP000216498"/>
    </source>
</evidence>
<dbReference type="PANTHER" id="PTHR35011:SF2">
    <property type="entry name" value="2,3-DIKETO-L-GULONATE TRAP TRANSPORTER SMALL PERMEASE PROTEIN YIAM"/>
    <property type="match status" value="1"/>
</dbReference>
<comment type="caution">
    <text evidence="11">The sequence shown here is derived from an EMBL/GenBank/DDBJ whole genome shotgun (WGS) entry which is preliminary data.</text>
</comment>
<dbReference type="RefSeq" id="WP_094886311.1">
    <property type="nucleotide sequence ID" value="NZ_NPMS01000006.1"/>
</dbReference>
<accession>A0A265N9A9</accession>
<gene>
    <name evidence="11" type="ORF">CIL03_13045</name>
</gene>
<dbReference type="GO" id="GO:0005886">
    <property type="term" value="C:plasma membrane"/>
    <property type="evidence" value="ECO:0007669"/>
    <property type="project" value="UniProtKB-SubCell"/>
</dbReference>
<feature type="transmembrane region" description="Helical" evidence="9">
    <location>
        <begin position="86"/>
        <end position="107"/>
    </location>
</feature>
<evidence type="ECO:0000256" key="2">
    <source>
        <dbReference type="ARBA" id="ARBA00022448"/>
    </source>
</evidence>
<dbReference type="InterPro" id="IPR055348">
    <property type="entry name" value="DctQ"/>
</dbReference>
<sequence length="161" mass="18569">MKGKISLMKVLEALAFIIVIALVSIMFVQVFARQFLDRIPVWSGEEVATLLLIWLTNIGAAIAAGNDSHLSMDYFFDLFPERLQNIFKVVVYGIVCVFLIFIAVISIDLAWSGRFSFSARLDISMFWYQSSIFVGMTIMFYYYTKLFIRSFQNLRKLKKSV</sequence>
<feature type="transmembrane region" description="Helical" evidence="9">
    <location>
        <begin position="12"/>
        <end position="32"/>
    </location>
</feature>
<keyword evidence="5 9" id="KW-0812">Transmembrane</keyword>
<proteinExistence type="inferred from homology"/>
<evidence type="ECO:0000259" key="10">
    <source>
        <dbReference type="Pfam" id="PF04290"/>
    </source>
</evidence>
<dbReference type="PANTHER" id="PTHR35011">
    <property type="entry name" value="2,3-DIKETO-L-GULONATE TRAP TRANSPORTER SMALL PERMEASE PROTEIN YIAM"/>
    <property type="match status" value="1"/>
</dbReference>
<evidence type="ECO:0000256" key="6">
    <source>
        <dbReference type="ARBA" id="ARBA00022989"/>
    </source>
</evidence>
<keyword evidence="7 9" id="KW-0472">Membrane</keyword>
<keyword evidence="6 9" id="KW-1133">Transmembrane helix</keyword>
<keyword evidence="12" id="KW-1185">Reference proteome</keyword>
<evidence type="ECO:0000256" key="8">
    <source>
        <dbReference type="ARBA" id="ARBA00038436"/>
    </source>
</evidence>
<dbReference type="OrthoDB" id="2086825at2"/>
<dbReference type="Pfam" id="PF04290">
    <property type="entry name" value="DctQ"/>
    <property type="match status" value="1"/>
</dbReference>
<dbReference type="Proteomes" id="UP000216498">
    <property type="component" value="Unassembled WGS sequence"/>
</dbReference>
<evidence type="ECO:0000256" key="7">
    <source>
        <dbReference type="ARBA" id="ARBA00023136"/>
    </source>
</evidence>
<dbReference type="GO" id="GO:0022857">
    <property type="term" value="F:transmembrane transporter activity"/>
    <property type="evidence" value="ECO:0007669"/>
    <property type="project" value="TreeGrafter"/>
</dbReference>
<reference evidence="11 12" key="1">
    <citation type="submission" date="2017-08" db="EMBL/GenBank/DDBJ databases">
        <title>Virgibacillus indicus sp. nov. and Virgibacillus profoundi sp. nov, two moderately halophilic bacteria isolated from marine sediment by using the Microfluidic Streak Plate.</title>
        <authorList>
            <person name="Xu B."/>
            <person name="Hu B."/>
            <person name="Wang J."/>
            <person name="Zhu Y."/>
            <person name="Huang L."/>
            <person name="Du W."/>
            <person name="Huang Y."/>
        </authorList>
    </citation>
    <scope>NUCLEOTIDE SEQUENCE [LARGE SCALE GENOMIC DNA]</scope>
    <source>
        <strain evidence="11 12">IO3-P2-C2</strain>
    </source>
</reference>
<dbReference type="EMBL" id="NPMS01000006">
    <property type="protein sequence ID" value="OZU88054.1"/>
    <property type="molecule type" value="Genomic_DNA"/>
</dbReference>
<dbReference type="GO" id="GO:0015740">
    <property type="term" value="P:C4-dicarboxylate transport"/>
    <property type="evidence" value="ECO:0007669"/>
    <property type="project" value="TreeGrafter"/>
</dbReference>
<evidence type="ECO:0000256" key="1">
    <source>
        <dbReference type="ARBA" id="ARBA00004429"/>
    </source>
</evidence>
<dbReference type="AlphaFoldDB" id="A0A265N9A9"/>
<organism evidence="11 12">
    <name type="scientific">Virgibacillus indicus</name>
    <dbReference type="NCBI Taxonomy" id="2024554"/>
    <lineage>
        <taxon>Bacteria</taxon>
        <taxon>Bacillati</taxon>
        <taxon>Bacillota</taxon>
        <taxon>Bacilli</taxon>
        <taxon>Bacillales</taxon>
        <taxon>Bacillaceae</taxon>
        <taxon>Virgibacillus</taxon>
    </lineage>
</organism>
<keyword evidence="4" id="KW-0997">Cell inner membrane</keyword>
<evidence type="ECO:0000256" key="3">
    <source>
        <dbReference type="ARBA" id="ARBA00022475"/>
    </source>
</evidence>
<dbReference type="InterPro" id="IPR007387">
    <property type="entry name" value="TRAP_DctQ"/>
</dbReference>
<feature type="transmembrane region" description="Helical" evidence="9">
    <location>
        <begin position="127"/>
        <end position="148"/>
    </location>
</feature>
<name>A0A265N9A9_9BACI</name>
<evidence type="ECO:0000313" key="11">
    <source>
        <dbReference type="EMBL" id="OZU88054.1"/>
    </source>
</evidence>
<evidence type="ECO:0000256" key="4">
    <source>
        <dbReference type="ARBA" id="ARBA00022519"/>
    </source>
</evidence>
<keyword evidence="3" id="KW-1003">Cell membrane</keyword>
<protein>
    <recommendedName>
        <fullName evidence="10">Tripartite ATP-independent periplasmic transporters DctQ component domain-containing protein</fullName>
    </recommendedName>
</protein>